<evidence type="ECO:0008006" key="4">
    <source>
        <dbReference type="Google" id="ProtNLM"/>
    </source>
</evidence>
<organism evidence="2 3">
    <name type="scientific">Paracoccus chinensis</name>
    <dbReference type="NCBI Taxonomy" id="525640"/>
    <lineage>
        <taxon>Bacteria</taxon>
        <taxon>Pseudomonadati</taxon>
        <taxon>Pseudomonadota</taxon>
        <taxon>Alphaproteobacteria</taxon>
        <taxon>Rhodobacterales</taxon>
        <taxon>Paracoccaceae</taxon>
        <taxon>Paracoccus</taxon>
    </lineage>
</organism>
<evidence type="ECO:0000313" key="3">
    <source>
        <dbReference type="Proteomes" id="UP000199555"/>
    </source>
</evidence>
<gene>
    <name evidence="2" type="ORF">SAMN04487971_103207</name>
</gene>
<reference evidence="3" key="1">
    <citation type="submission" date="2016-10" db="EMBL/GenBank/DDBJ databases">
        <authorList>
            <person name="Varghese N."/>
            <person name="Submissions S."/>
        </authorList>
    </citation>
    <scope>NUCLEOTIDE SEQUENCE [LARGE SCALE GENOMIC DNA]</scope>
    <source>
        <strain evidence="3">CGMCC 1.7655</strain>
    </source>
</reference>
<proteinExistence type="predicted"/>
<feature type="chain" id="PRO_5011495545" description="Cellulose biosynthesis protein BcsS" evidence="1">
    <location>
        <begin position="21"/>
        <end position="210"/>
    </location>
</feature>
<feature type="signal peptide" evidence="1">
    <location>
        <begin position="1"/>
        <end position="20"/>
    </location>
</feature>
<dbReference type="EMBL" id="FNGE01000003">
    <property type="protein sequence ID" value="SDK82268.1"/>
    <property type="molecule type" value="Genomic_DNA"/>
</dbReference>
<dbReference type="RefSeq" id="WP_090753494.1">
    <property type="nucleotide sequence ID" value="NZ_FNGE01000003.1"/>
</dbReference>
<dbReference type="Proteomes" id="UP000199555">
    <property type="component" value="Unassembled WGS sequence"/>
</dbReference>
<evidence type="ECO:0000256" key="1">
    <source>
        <dbReference type="SAM" id="SignalP"/>
    </source>
</evidence>
<sequence>MRFVVLPFVSLLSLGSTAVAGDGTWTQLDLWKDGGQLATNVERGRMVWGLGLGQDDDEPWVRASALYTWQVGPDRAPWKLRAGPALKAEQIGWWEVEDERWAHCFDPEGDHCANLRLGLRLSADRWAEYGDWGTFLMADYTSIEDASLLVGGLTHMPSGVGAQLSLWHEAGGELTPTIMVSARITKRLSIRLGHKFVEDDTFIGFSFSTY</sequence>
<dbReference type="AlphaFoldDB" id="A0A1G9F1Q8"/>
<dbReference type="STRING" id="525640.SAMN04487971_103207"/>
<protein>
    <recommendedName>
        <fullName evidence="4">Cellulose biosynthesis protein BcsS</fullName>
    </recommendedName>
</protein>
<keyword evidence="1" id="KW-0732">Signal</keyword>
<accession>A0A1G9F1Q8</accession>
<evidence type="ECO:0000313" key="2">
    <source>
        <dbReference type="EMBL" id="SDK82268.1"/>
    </source>
</evidence>
<dbReference type="OrthoDB" id="7765738at2"/>
<keyword evidence="3" id="KW-1185">Reference proteome</keyword>
<name>A0A1G9F1Q8_9RHOB</name>